<feature type="region of interest" description="Disordered" evidence="1">
    <location>
        <begin position="1"/>
        <end position="53"/>
    </location>
</feature>
<evidence type="ECO:0000313" key="2">
    <source>
        <dbReference type="EMBL" id="SYV93772.1"/>
    </source>
</evidence>
<dbReference type="Proteomes" id="UP000260136">
    <property type="component" value="Chromosome"/>
</dbReference>
<dbReference type="AlphaFoldDB" id="A0A3B0P9Y1"/>
<feature type="compositionally biased region" description="Polar residues" evidence="1">
    <location>
        <begin position="1"/>
        <end position="11"/>
    </location>
</feature>
<protein>
    <submittedName>
        <fullName evidence="2">Uncharacterized protein</fullName>
    </submittedName>
</protein>
<evidence type="ECO:0000256" key="1">
    <source>
        <dbReference type="SAM" id="MobiDB-lite"/>
    </source>
</evidence>
<gene>
    <name evidence="2" type="ORF">NCTC10115_00061</name>
</gene>
<dbReference type="EMBL" id="LS991952">
    <property type="protein sequence ID" value="SYV93772.1"/>
    <property type="molecule type" value="Genomic_DNA"/>
</dbReference>
<organism evidence="2 3">
    <name type="scientific">Mycoplasmoides gallisepticum</name>
    <name type="common">Mycoplasma gallisepticum</name>
    <dbReference type="NCBI Taxonomy" id="2096"/>
    <lineage>
        <taxon>Bacteria</taxon>
        <taxon>Bacillati</taxon>
        <taxon>Mycoplasmatota</taxon>
        <taxon>Mycoplasmoidales</taxon>
        <taxon>Mycoplasmoidaceae</taxon>
        <taxon>Mycoplasmoides</taxon>
    </lineage>
</organism>
<proteinExistence type="predicted"/>
<reference evidence="3" key="1">
    <citation type="submission" date="2018-06" db="EMBL/GenBank/DDBJ databases">
        <authorList>
            <consortium name="Pathogen Informatics"/>
        </authorList>
    </citation>
    <scope>NUCLEOTIDE SEQUENCE [LARGE SCALE GENOMIC DNA]</scope>
    <source>
        <strain evidence="3">NCTC10115</strain>
    </source>
</reference>
<sequence length="53" mass="5816">MKAQTNLGNNKRSTRPSRDAGEMAVTENGMQAEQPAQPANQAPVSSEFIKKLW</sequence>
<accession>A0A3B0P9Y1</accession>
<name>A0A3B0P9Y1_MYCGL</name>
<feature type="compositionally biased region" description="Low complexity" evidence="1">
    <location>
        <begin position="31"/>
        <end position="43"/>
    </location>
</feature>
<feature type="non-terminal residue" evidence="2">
    <location>
        <position position="53"/>
    </location>
</feature>
<evidence type="ECO:0000313" key="3">
    <source>
        <dbReference type="Proteomes" id="UP000260136"/>
    </source>
</evidence>